<dbReference type="NCBIfam" id="TIGR02246">
    <property type="entry name" value="SgcJ/EcaC family oxidoreductase"/>
    <property type="match status" value="1"/>
</dbReference>
<keyword evidence="3" id="KW-1185">Reference proteome</keyword>
<dbReference type="Pfam" id="PF13577">
    <property type="entry name" value="SnoaL_4"/>
    <property type="match status" value="1"/>
</dbReference>
<protein>
    <submittedName>
        <fullName evidence="2">SgcJ/EcaC family oxidoreductase</fullName>
    </submittedName>
</protein>
<organism evidence="2 3">
    <name type="scientific">Micromonospora reichwaldensis</name>
    <dbReference type="NCBI Taxonomy" id="3075516"/>
    <lineage>
        <taxon>Bacteria</taxon>
        <taxon>Bacillati</taxon>
        <taxon>Actinomycetota</taxon>
        <taxon>Actinomycetes</taxon>
        <taxon>Micromonosporales</taxon>
        <taxon>Micromonosporaceae</taxon>
        <taxon>Micromonospora</taxon>
    </lineage>
</organism>
<evidence type="ECO:0000313" key="2">
    <source>
        <dbReference type="EMBL" id="MDT0531520.1"/>
    </source>
</evidence>
<dbReference type="EMBL" id="JAVRFL010000026">
    <property type="protein sequence ID" value="MDT0531520.1"/>
    <property type="molecule type" value="Genomic_DNA"/>
</dbReference>
<name>A0ABU2WZZ9_9ACTN</name>
<accession>A0ABU2WZZ9</accession>
<dbReference type="InterPro" id="IPR032710">
    <property type="entry name" value="NTF2-like_dom_sf"/>
</dbReference>
<proteinExistence type="predicted"/>
<evidence type="ECO:0000259" key="1">
    <source>
        <dbReference type="Pfam" id="PF13577"/>
    </source>
</evidence>
<dbReference type="Gene3D" id="3.10.450.50">
    <property type="match status" value="1"/>
</dbReference>
<gene>
    <name evidence="2" type="ORF">RM555_21265</name>
</gene>
<dbReference type="InterPro" id="IPR011944">
    <property type="entry name" value="Steroid_delta5-4_isomerase"/>
</dbReference>
<evidence type="ECO:0000313" key="3">
    <source>
        <dbReference type="Proteomes" id="UP001180973"/>
    </source>
</evidence>
<dbReference type="RefSeq" id="WP_132238240.1">
    <property type="nucleotide sequence ID" value="NZ_JAVRFL010000026.1"/>
</dbReference>
<comment type="caution">
    <text evidence="2">The sequence shown here is derived from an EMBL/GenBank/DDBJ whole genome shotgun (WGS) entry which is preliminary data.</text>
</comment>
<dbReference type="InterPro" id="IPR037401">
    <property type="entry name" value="SnoaL-like"/>
</dbReference>
<dbReference type="Proteomes" id="UP001180973">
    <property type="component" value="Unassembled WGS sequence"/>
</dbReference>
<feature type="domain" description="SnoaL-like" evidence="1">
    <location>
        <begin position="9"/>
        <end position="127"/>
    </location>
</feature>
<dbReference type="SUPFAM" id="SSF54427">
    <property type="entry name" value="NTF2-like"/>
    <property type="match status" value="1"/>
</dbReference>
<sequence>MSAGNAAVVSDETAVRDVARRIVTAWAANDADAFAAIFVEDGTLIGDAYMKGREEIRSYMAAGFAGPYGGTHVLVEPLDVRFLTDDIALLVTQGSVLLEGETEFVAERAFLATSTVVRVDGGWSIAAYQNSKGTANR</sequence>
<reference evidence="2" key="1">
    <citation type="submission" date="2023-09" db="EMBL/GenBank/DDBJ databases">
        <title>30 novel species of actinomycetes from the DSMZ collection.</title>
        <authorList>
            <person name="Nouioui I."/>
        </authorList>
    </citation>
    <scope>NUCLEOTIDE SEQUENCE</scope>
    <source>
        <strain evidence="2">DSM 115977</strain>
    </source>
</reference>